<evidence type="ECO:0000256" key="1">
    <source>
        <dbReference type="SAM" id="MobiDB-lite"/>
    </source>
</evidence>
<evidence type="ECO:0000313" key="3">
    <source>
        <dbReference type="Proteomes" id="UP001515480"/>
    </source>
</evidence>
<feature type="region of interest" description="Disordered" evidence="1">
    <location>
        <begin position="1"/>
        <end position="49"/>
    </location>
</feature>
<dbReference type="EMBL" id="JBGBPQ010000002">
    <property type="protein sequence ID" value="KAL1528586.1"/>
    <property type="molecule type" value="Genomic_DNA"/>
</dbReference>
<evidence type="ECO:0000313" key="2">
    <source>
        <dbReference type="EMBL" id="KAL1528586.1"/>
    </source>
</evidence>
<reference evidence="2 3" key="1">
    <citation type="journal article" date="2024" name="Science">
        <title>Giant polyketide synthase enzymes in the biosynthesis of giant marine polyether toxins.</title>
        <authorList>
            <person name="Fallon T.R."/>
            <person name="Shende V.V."/>
            <person name="Wierzbicki I.H."/>
            <person name="Pendleton A.L."/>
            <person name="Watervoot N.F."/>
            <person name="Auber R.P."/>
            <person name="Gonzalez D.J."/>
            <person name="Wisecaver J.H."/>
            <person name="Moore B.S."/>
        </authorList>
    </citation>
    <scope>NUCLEOTIDE SEQUENCE [LARGE SCALE GENOMIC DNA]</scope>
    <source>
        <strain evidence="2 3">12B1</strain>
    </source>
</reference>
<protein>
    <submittedName>
        <fullName evidence="2">Uncharacterized protein</fullName>
    </submittedName>
</protein>
<proteinExistence type="predicted"/>
<feature type="compositionally biased region" description="Low complexity" evidence="1">
    <location>
        <begin position="67"/>
        <end position="77"/>
    </location>
</feature>
<sequence>MRFGKAFSGKSNKSVVPSNEAATVDPPDMGIREPQAASGAVAAGGAGTHAIPASQAAACAGTDAAAATQAAASQAAAIEPDPTPSPLPSPPQSTYTSRNAGDAPSSARSLAFTKAEPVERGAEVSEENPALDSPAMHFVGSRH</sequence>
<feature type="region of interest" description="Disordered" evidence="1">
    <location>
        <begin position="67"/>
        <end position="143"/>
    </location>
</feature>
<feature type="compositionally biased region" description="Pro residues" evidence="1">
    <location>
        <begin position="81"/>
        <end position="91"/>
    </location>
</feature>
<comment type="caution">
    <text evidence="2">The sequence shown here is derived from an EMBL/GenBank/DDBJ whole genome shotgun (WGS) entry which is preliminary data.</text>
</comment>
<keyword evidence="3" id="KW-1185">Reference proteome</keyword>
<feature type="compositionally biased region" description="Polar residues" evidence="1">
    <location>
        <begin position="9"/>
        <end position="21"/>
    </location>
</feature>
<dbReference type="Proteomes" id="UP001515480">
    <property type="component" value="Unassembled WGS sequence"/>
</dbReference>
<name>A0AB34K6T0_PRYPA</name>
<organism evidence="2 3">
    <name type="scientific">Prymnesium parvum</name>
    <name type="common">Toxic golden alga</name>
    <dbReference type="NCBI Taxonomy" id="97485"/>
    <lineage>
        <taxon>Eukaryota</taxon>
        <taxon>Haptista</taxon>
        <taxon>Haptophyta</taxon>
        <taxon>Prymnesiophyceae</taxon>
        <taxon>Prymnesiales</taxon>
        <taxon>Prymnesiaceae</taxon>
        <taxon>Prymnesium</taxon>
    </lineage>
</organism>
<dbReference type="AlphaFoldDB" id="A0AB34K6T0"/>
<gene>
    <name evidence="2" type="ORF">AB1Y20_009927</name>
</gene>
<accession>A0AB34K6T0</accession>